<proteinExistence type="predicted"/>
<evidence type="ECO:0000313" key="4">
    <source>
        <dbReference type="Proteomes" id="UP000762676"/>
    </source>
</evidence>
<dbReference type="Pfam" id="PF10545">
    <property type="entry name" value="MADF_DNA_bdg"/>
    <property type="match status" value="1"/>
</dbReference>
<dbReference type="PANTHER" id="PTHR21505">
    <property type="entry name" value="MADF DOMAIN-CONTAINING PROTEIN-RELATED"/>
    <property type="match status" value="1"/>
</dbReference>
<evidence type="ECO:0000313" key="3">
    <source>
        <dbReference type="EMBL" id="GFS06335.1"/>
    </source>
</evidence>
<accession>A0AAV4I8U2</accession>
<protein>
    <submittedName>
        <fullName evidence="3">Cadherin-5</fullName>
    </submittedName>
</protein>
<dbReference type="PROSITE" id="PS51029">
    <property type="entry name" value="MADF"/>
    <property type="match status" value="1"/>
</dbReference>
<dbReference type="InterPro" id="IPR006578">
    <property type="entry name" value="MADF-dom"/>
</dbReference>
<dbReference type="SMART" id="SM00595">
    <property type="entry name" value="MADF"/>
    <property type="match status" value="1"/>
</dbReference>
<feature type="compositionally biased region" description="Polar residues" evidence="1">
    <location>
        <begin position="178"/>
        <end position="198"/>
    </location>
</feature>
<reference evidence="3 4" key="1">
    <citation type="journal article" date="2021" name="Elife">
        <title>Chloroplast acquisition without the gene transfer in kleptoplastic sea slugs, Plakobranchus ocellatus.</title>
        <authorList>
            <person name="Maeda T."/>
            <person name="Takahashi S."/>
            <person name="Yoshida T."/>
            <person name="Shimamura S."/>
            <person name="Takaki Y."/>
            <person name="Nagai Y."/>
            <person name="Toyoda A."/>
            <person name="Suzuki Y."/>
            <person name="Arimoto A."/>
            <person name="Ishii H."/>
            <person name="Satoh N."/>
            <person name="Nishiyama T."/>
            <person name="Hasebe M."/>
            <person name="Maruyama T."/>
            <person name="Minagawa J."/>
            <person name="Obokata J."/>
            <person name="Shigenobu S."/>
        </authorList>
    </citation>
    <scope>NUCLEOTIDE SEQUENCE [LARGE SCALE GENOMIC DNA]</scope>
</reference>
<feature type="region of interest" description="Disordered" evidence="1">
    <location>
        <begin position="178"/>
        <end position="207"/>
    </location>
</feature>
<sequence length="293" mass="33497">MATWSKQSLLRFIEEYQKHECLWKVKSKDYNNRLLRDNSYEVLAKYCRTFEPSADKNFVIKKIANLRNAFRKQLRRLDSSKLSKSETTDAASEPTLWYFNAMEFLQDQESQRPAVSNGCSDMQQHGLDGDIQLQDEDFEEEEEEIYLGQVEKEEAASSTCETQELEDLRDCFTNSPRAHTPTTPVTANSASFSANHGSVNRPAKRKAPPDLCSQLLDRLLSPSQAASKEGDQFDFFGKLVADKLRNVSREQSIHAQKLIFDVLYEAELDSLSRSSVHCNRIIPRAQKKAHAGY</sequence>
<comment type="caution">
    <text evidence="3">The sequence shown here is derived from an EMBL/GenBank/DDBJ whole genome shotgun (WGS) entry which is preliminary data.</text>
</comment>
<evidence type="ECO:0000256" key="1">
    <source>
        <dbReference type="SAM" id="MobiDB-lite"/>
    </source>
</evidence>
<dbReference type="PANTHER" id="PTHR21505:SF8">
    <property type="entry name" value="DPT-YFP REPRESSOR BY OVEREXPRESSION, ISOFORM D-RELATED"/>
    <property type="match status" value="1"/>
</dbReference>
<gene>
    <name evidence="3" type="ORF">ElyMa_001220300</name>
</gene>
<feature type="domain" description="MADF" evidence="2">
    <location>
        <begin position="11"/>
        <end position="110"/>
    </location>
</feature>
<dbReference type="EMBL" id="BMAT01002420">
    <property type="protein sequence ID" value="GFS06335.1"/>
    <property type="molecule type" value="Genomic_DNA"/>
</dbReference>
<keyword evidence="4" id="KW-1185">Reference proteome</keyword>
<dbReference type="AlphaFoldDB" id="A0AAV4I8U2"/>
<dbReference type="Proteomes" id="UP000762676">
    <property type="component" value="Unassembled WGS sequence"/>
</dbReference>
<organism evidence="3 4">
    <name type="scientific">Elysia marginata</name>
    <dbReference type="NCBI Taxonomy" id="1093978"/>
    <lineage>
        <taxon>Eukaryota</taxon>
        <taxon>Metazoa</taxon>
        <taxon>Spiralia</taxon>
        <taxon>Lophotrochozoa</taxon>
        <taxon>Mollusca</taxon>
        <taxon>Gastropoda</taxon>
        <taxon>Heterobranchia</taxon>
        <taxon>Euthyneura</taxon>
        <taxon>Panpulmonata</taxon>
        <taxon>Sacoglossa</taxon>
        <taxon>Placobranchoidea</taxon>
        <taxon>Plakobranchidae</taxon>
        <taxon>Elysia</taxon>
    </lineage>
</organism>
<name>A0AAV4I8U2_9GAST</name>
<evidence type="ECO:0000259" key="2">
    <source>
        <dbReference type="PROSITE" id="PS51029"/>
    </source>
</evidence>